<evidence type="ECO:0000313" key="4">
    <source>
        <dbReference type="Proteomes" id="UP000305451"/>
    </source>
</evidence>
<dbReference type="InterPro" id="IPR050194">
    <property type="entry name" value="Glycosyltransferase_grp1"/>
</dbReference>
<dbReference type="GO" id="GO:0016758">
    <property type="term" value="F:hexosyltransferase activity"/>
    <property type="evidence" value="ECO:0007669"/>
    <property type="project" value="TreeGrafter"/>
</dbReference>
<dbReference type="OrthoDB" id="9787293at2"/>
<dbReference type="PANTHER" id="PTHR45947:SF3">
    <property type="entry name" value="SULFOQUINOVOSYL TRANSFERASE SQD2"/>
    <property type="match status" value="1"/>
</dbReference>
<protein>
    <submittedName>
        <fullName evidence="3">Glycosyltransferase WbuB</fullName>
    </submittedName>
</protein>
<dbReference type="AlphaFoldDB" id="A0A4S2HBK9"/>
<reference evidence="3 4" key="1">
    <citation type="journal article" date="2013" name="Int. J. Syst. Evol. Microbiol.">
        <title>Marinicauda pacifica gen. nov., sp. nov., a prosthecate alphaproteobacterium of the family Hyphomonadaceae isolated from deep seawater.</title>
        <authorList>
            <person name="Zhang X.Y."/>
            <person name="Li G.W."/>
            <person name="Wang C.S."/>
            <person name="Zhang Y.J."/>
            <person name="Xu X.W."/>
            <person name="Li H."/>
            <person name="Liu A."/>
            <person name="Liu C."/>
            <person name="Xie B.B."/>
            <person name="Qin Q.L."/>
            <person name="Xu Z."/>
            <person name="Chen X.L."/>
            <person name="Zhou B.C."/>
            <person name="Zhang Y.Z."/>
        </authorList>
    </citation>
    <scope>NUCLEOTIDE SEQUENCE [LARGE SCALE GENOMIC DNA]</scope>
    <source>
        <strain evidence="3 4">P-1 km-3</strain>
    </source>
</reference>
<name>A0A4S2HBK9_9PROT</name>
<proteinExistence type="predicted"/>
<dbReference type="InterPro" id="IPR001296">
    <property type="entry name" value="Glyco_trans_1"/>
</dbReference>
<dbReference type="PANTHER" id="PTHR45947">
    <property type="entry name" value="SULFOQUINOVOSYL TRANSFERASE SQD2"/>
    <property type="match status" value="1"/>
</dbReference>
<dbReference type="EMBL" id="SRXV01000002">
    <property type="protein sequence ID" value="TGY93153.1"/>
    <property type="molecule type" value="Genomic_DNA"/>
</dbReference>
<keyword evidence="3" id="KW-0808">Transferase</keyword>
<comment type="caution">
    <text evidence="3">The sequence shown here is derived from an EMBL/GenBank/DDBJ whole genome shotgun (WGS) entry which is preliminary data.</text>
</comment>
<evidence type="ECO:0000313" key="3">
    <source>
        <dbReference type="EMBL" id="TGY93153.1"/>
    </source>
</evidence>
<sequence length="404" mass="43421">MSPVIISQYFFPEPTGSAPPITDLALWLAEQGHEPAVVTARPNYPDRVVFEGYRQGERDREVWSGIHVRRLASLVTRGSGLFGRLITEGSFLLALCLHRVSRRASNSVISVCPSIFVALGASLFVAPAGRHLVIVHDVQSGLGKATGASGSAMQALRLLERYALNRADVIVTLSSGMAEAIRELGVRTPVIVAPPQLDVHKFKVLPEPANPTVVYSGAMGRKQGLHQILAAAEVLKTRDSEIQIVIRGQGGIKDELVTLAHSKNLTNVRFEPLAPFDQLNEAMASGHIHLVPQASDGADFAVPSKIFSIMACGRPFIATAHAESPLADLAEQSGSGVVVTPDDPFALADAITSLMKSESTRLNYGANGRRYVERCVDRSVVCEKIWDALINKSVAVNRIGTEAV</sequence>
<feature type="domain" description="Glycosyl transferase family 1" evidence="1">
    <location>
        <begin position="202"/>
        <end position="370"/>
    </location>
</feature>
<dbReference type="Pfam" id="PF00534">
    <property type="entry name" value="Glycos_transf_1"/>
    <property type="match status" value="1"/>
</dbReference>
<dbReference type="Proteomes" id="UP000305451">
    <property type="component" value="Unassembled WGS sequence"/>
</dbReference>
<gene>
    <name evidence="3" type="ORF">E5162_08815</name>
</gene>
<dbReference type="Pfam" id="PF13579">
    <property type="entry name" value="Glyco_trans_4_4"/>
    <property type="match status" value="1"/>
</dbReference>
<dbReference type="Gene3D" id="3.40.50.2000">
    <property type="entry name" value="Glycogen Phosphorylase B"/>
    <property type="match status" value="2"/>
</dbReference>
<dbReference type="InterPro" id="IPR028098">
    <property type="entry name" value="Glyco_trans_4-like_N"/>
</dbReference>
<dbReference type="SUPFAM" id="SSF53756">
    <property type="entry name" value="UDP-Glycosyltransferase/glycogen phosphorylase"/>
    <property type="match status" value="1"/>
</dbReference>
<dbReference type="CDD" id="cd03794">
    <property type="entry name" value="GT4_WbuB-like"/>
    <property type="match status" value="1"/>
</dbReference>
<evidence type="ECO:0000259" key="1">
    <source>
        <dbReference type="Pfam" id="PF00534"/>
    </source>
</evidence>
<dbReference type="RefSeq" id="WP_135944870.1">
    <property type="nucleotide sequence ID" value="NZ_BMEI01000002.1"/>
</dbReference>
<organism evidence="3 4">
    <name type="scientific">Marinicauda pacifica</name>
    <dbReference type="NCBI Taxonomy" id="1133559"/>
    <lineage>
        <taxon>Bacteria</taxon>
        <taxon>Pseudomonadati</taxon>
        <taxon>Pseudomonadota</taxon>
        <taxon>Alphaproteobacteria</taxon>
        <taxon>Maricaulales</taxon>
        <taxon>Maricaulaceae</taxon>
        <taxon>Marinicauda</taxon>
    </lineage>
</organism>
<accession>A0A4S2HBK9</accession>
<evidence type="ECO:0000259" key="2">
    <source>
        <dbReference type="Pfam" id="PF13579"/>
    </source>
</evidence>
<feature type="domain" description="Glycosyltransferase subfamily 4-like N-terminal" evidence="2">
    <location>
        <begin position="16"/>
        <end position="194"/>
    </location>
</feature>
<keyword evidence="4" id="KW-1185">Reference proteome</keyword>